<dbReference type="RefSeq" id="WP_145346435.1">
    <property type="nucleotide sequence ID" value="NZ_CP036261.1"/>
</dbReference>
<sequence length="332" mass="37810">MLRKLVRRYRATHLSHTNRRALGRVVTGGKVRGRVPIFFIFTPELVHFAPFCMHEDLPGFESVIVLNAVSADDEYWLRKTLPNRPLVRLSASLRRNSQSMLAHADVLKDLCSVCPETFCIQDPDCFVTDPTFYDSVSMDPDVHFAAGPFTKSTTDHGLDIPDTFFLMLHGAAVQRIRDKFGVSADVTVELPTVAANEVRTIGYKPGEYPEQFKGYFDTLQAYWLLSLAEGRSFNKLPGDGASLYHIGGTSYLKNSDLNLSHWDFWPLSVRYFNMRLLEFDCLARFRERFSYLNDIHGAADRLVMDYPEFLKSSRYSNIDKILNAVGPVTRAF</sequence>
<name>A0A517M1Z4_9BACT</name>
<organism evidence="1 2">
    <name type="scientific">Rosistilla ulvae</name>
    <dbReference type="NCBI Taxonomy" id="1930277"/>
    <lineage>
        <taxon>Bacteria</taxon>
        <taxon>Pseudomonadati</taxon>
        <taxon>Planctomycetota</taxon>
        <taxon>Planctomycetia</taxon>
        <taxon>Pirellulales</taxon>
        <taxon>Pirellulaceae</taxon>
        <taxon>Rosistilla</taxon>
    </lineage>
</organism>
<dbReference type="KEGG" id="ruv:EC9_30960"/>
<accession>A0A517M1Z4</accession>
<gene>
    <name evidence="1" type="ORF">EC9_30960</name>
</gene>
<proteinExistence type="predicted"/>
<dbReference type="EMBL" id="CP036261">
    <property type="protein sequence ID" value="QDS88901.1"/>
    <property type="molecule type" value="Genomic_DNA"/>
</dbReference>
<evidence type="ECO:0000313" key="2">
    <source>
        <dbReference type="Proteomes" id="UP000319557"/>
    </source>
</evidence>
<dbReference type="AlphaFoldDB" id="A0A517M1Z4"/>
<keyword evidence="2" id="KW-1185">Reference proteome</keyword>
<protein>
    <recommendedName>
        <fullName evidence="3">Rhamnan synthesis protein F</fullName>
    </recommendedName>
</protein>
<evidence type="ECO:0000313" key="1">
    <source>
        <dbReference type="EMBL" id="QDS88901.1"/>
    </source>
</evidence>
<evidence type="ECO:0008006" key="3">
    <source>
        <dbReference type="Google" id="ProtNLM"/>
    </source>
</evidence>
<dbReference type="OrthoDB" id="9818550at2"/>
<reference evidence="1 2" key="1">
    <citation type="submission" date="2019-02" db="EMBL/GenBank/DDBJ databases">
        <title>Deep-cultivation of Planctomycetes and their phenomic and genomic characterization uncovers novel biology.</title>
        <authorList>
            <person name="Wiegand S."/>
            <person name="Jogler M."/>
            <person name="Boedeker C."/>
            <person name="Pinto D."/>
            <person name="Vollmers J."/>
            <person name="Rivas-Marin E."/>
            <person name="Kohn T."/>
            <person name="Peeters S.H."/>
            <person name="Heuer A."/>
            <person name="Rast P."/>
            <person name="Oberbeckmann S."/>
            <person name="Bunk B."/>
            <person name="Jeske O."/>
            <person name="Meyerdierks A."/>
            <person name="Storesund J.E."/>
            <person name="Kallscheuer N."/>
            <person name="Luecker S."/>
            <person name="Lage O.M."/>
            <person name="Pohl T."/>
            <person name="Merkel B.J."/>
            <person name="Hornburger P."/>
            <person name="Mueller R.-W."/>
            <person name="Bruemmer F."/>
            <person name="Labrenz M."/>
            <person name="Spormann A.M."/>
            <person name="Op den Camp H."/>
            <person name="Overmann J."/>
            <person name="Amann R."/>
            <person name="Jetten M.S.M."/>
            <person name="Mascher T."/>
            <person name="Medema M.H."/>
            <person name="Devos D.P."/>
            <person name="Kaster A.-K."/>
            <person name="Ovreas L."/>
            <person name="Rohde M."/>
            <person name="Galperin M.Y."/>
            <person name="Jogler C."/>
        </authorList>
    </citation>
    <scope>NUCLEOTIDE SEQUENCE [LARGE SCALE GENOMIC DNA]</scope>
    <source>
        <strain evidence="1 2">EC9</strain>
    </source>
</reference>
<dbReference type="Proteomes" id="UP000319557">
    <property type="component" value="Chromosome"/>
</dbReference>